<keyword evidence="2 3" id="KW-0378">Hydrolase</keyword>
<comment type="similarity">
    <text evidence="3">Belongs to the GPI inositol-deacylase family.</text>
</comment>
<dbReference type="EC" id="3.1.-.-" evidence="3"/>
<keyword evidence="6" id="KW-1185">Reference proteome</keyword>
<evidence type="ECO:0000259" key="4">
    <source>
        <dbReference type="Pfam" id="PF07819"/>
    </source>
</evidence>
<dbReference type="SUPFAM" id="SSF53474">
    <property type="entry name" value="alpha/beta-Hydrolases"/>
    <property type="match status" value="1"/>
</dbReference>
<evidence type="ECO:0000256" key="3">
    <source>
        <dbReference type="RuleBase" id="RU365011"/>
    </source>
</evidence>
<dbReference type="GO" id="GO:0015031">
    <property type="term" value="P:protein transport"/>
    <property type="evidence" value="ECO:0007669"/>
    <property type="project" value="UniProtKB-KW"/>
</dbReference>
<feature type="transmembrane region" description="Helical" evidence="3">
    <location>
        <begin position="213"/>
        <end position="230"/>
    </location>
</feature>
<evidence type="ECO:0000313" key="6">
    <source>
        <dbReference type="Proteomes" id="UP000683360"/>
    </source>
</evidence>
<comment type="caution">
    <text evidence="3">Lacks conserved residue(s) required for the propagation of feature annotation.</text>
</comment>
<dbReference type="InterPro" id="IPR012908">
    <property type="entry name" value="PGAP1-ab_dom-like"/>
</dbReference>
<dbReference type="PROSITE" id="PS01173">
    <property type="entry name" value="LIPASE_GDXG_HIS"/>
    <property type="match status" value="1"/>
</dbReference>
<dbReference type="AlphaFoldDB" id="A0A8S3SBF7"/>
<protein>
    <recommendedName>
        <fullName evidence="3">GPI inositol-deacylase</fullName>
        <ecNumber evidence="3">3.1.-.-</ecNumber>
    </recommendedName>
</protein>
<dbReference type="GO" id="GO:0004061">
    <property type="term" value="F:arylformamidase activity"/>
    <property type="evidence" value="ECO:0007669"/>
    <property type="project" value="TreeGrafter"/>
</dbReference>
<dbReference type="InterPro" id="IPR002168">
    <property type="entry name" value="Lipase_GDXG_HIS_AS"/>
</dbReference>
<sequence>MDVGACDYSVEYDILYDKQRRDCHFNDERKSVVDLYTPEIVREHQDVPVVLFVHGGGWRRGDKAAWKYYLSRDINLLAAIIYGIFGLYGNVGKALARRGIACAVMSYPLTKLSTAWLLFELATSYISSLAVLVVSFGFLAAILWPVGSILSWKFFVGPMQPSTMGLAVAFVTNMFILTIISIQYRYHKLSRFQVVLIWTVLIVFTLSGQKEHFLYLATIVTFLIGQFILLNTNLQVQHLNLDQQVEAVIKCIKKIQNIGNQTRKFNPTDVFLMGHSAGGHLCSIAALHDDNFTKQGISKADIKGVITISAVLQISLMNTTFTRPLYLHPTFGNKPDGWLKRCPSQSLIENTEYIPPFLIVTAERDINLIKDGAVDFNRQSNQLNEGMSDHVIFPGTNHTSIICYFDKTVKNLNLADLCSNFIKSSVV</sequence>
<dbReference type="InterPro" id="IPR029058">
    <property type="entry name" value="AB_hydrolase_fold"/>
</dbReference>
<keyword evidence="3" id="KW-1133">Transmembrane helix</keyword>
<dbReference type="OrthoDB" id="433474at2759"/>
<dbReference type="Gene3D" id="3.40.50.1820">
    <property type="entry name" value="alpha/beta hydrolase"/>
    <property type="match status" value="2"/>
</dbReference>
<gene>
    <name evidence="5" type="ORF">MEDL_32127</name>
</gene>
<comment type="function">
    <text evidence="3">Involved in inositol deacylation of GPI-anchored proteins which plays important roles in the quality control and ER-associated degradation of GPI-anchored proteins.</text>
</comment>
<feature type="domain" description="GPI inositol-deacylase PGAP1-like alpha/beta" evidence="4">
    <location>
        <begin position="240"/>
        <end position="316"/>
    </location>
</feature>
<proteinExistence type="inferred from homology"/>
<feature type="transmembrane region" description="Helical" evidence="3">
    <location>
        <begin position="189"/>
        <end position="207"/>
    </location>
</feature>
<feature type="transmembrane region" description="Helical" evidence="3">
    <location>
        <begin position="76"/>
        <end position="96"/>
    </location>
</feature>
<evidence type="ECO:0000313" key="5">
    <source>
        <dbReference type="EMBL" id="CAG2218359.1"/>
    </source>
</evidence>
<dbReference type="PANTHER" id="PTHR48081:SF33">
    <property type="entry name" value="KYNURENINE FORMAMIDASE"/>
    <property type="match status" value="1"/>
</dbReference>
<keyword evidence="3" id="KW-0812">Transmembrane</keyword>
<name>A0A8S3SBF7_MYTED</name>
<dbReference type="Proteomes" id="UP000683360">
    <property type="component" value="Unassembled WGS sequence"/>
</dbReference>
<evidence type="ECO:0000256" key="1">
    <source>
        <dbReference type="ARBA" id="ARBA00010515"/>
    </source>
</evidence>
<dbReference type="InterPro" id="IPR050300">
    <property type="entry name" value="GDXG_lipolytic_enzyme"/>
</dbReference>
<evidence type="ECO:0000256" key="2">
    <source>
        <dbReference type="ARBA" id="ARBA00022801"/>
    </source>
</evidence>
<accession>A0A8S3SBF7</accession>
<dbReference type="GO" id="GO:0005789">
    <property type="term" value="C:endoplasmic reticulum membrane"/>
    <property type="evidence" value="ECO:0007669"/>
    <property type="project" value="UniProtKB-SubCell"/>
</dbReference>
<comment type="caution">
    <text evidence="5">The sequence shown here is derived from an EMBL/GenBank/DDBJ whole genome shotgun (WGS) entry which is preliminary data.</text>
</comment>
<keyword evidence="3" id="KW-0813">Transport</keyword>
<feature type="transmembrane region" description="Helical" evidence="3">
    <location>
        <begin position="164"/>
        <end position="182"/>
    </location>
</feature>
<keyword evidence="3" id="KW-0256">Endoplasmic reticulum</keyword>
<dbReference type="Pfam" id="PF07819">
    <property type="entry name" value="PGAP1"/>
    <property type="match status" value="1"/>
</dbReference>
<comment type="similarity">
    <text evidence="1">Belongs to the 'GDXG' lipolytic enzyme family.</text>
</comment>
<organism evidence="5 6">
    <name type="scientific">Mytilus edulis</name>
    <name type="common">Blue mussel</name>
    <dbReference type="NCBI Taxonomy" id="6550"/>
    <lineage>
        <taxon>Eukaryota</taxon>
        <taxon>Metazoa</taxon>
        <taxon>Spiralia</taxon>
        <taxon>Lophotrochozoa</taxon>
        <taxon>Mollusca</taxon>
        <taxon>Bivalvia</taxon>
        <taxon>Autobranchia</taxon>
        <taxon>Pteriomorphia</taxon>
        <taxon>Mytilida</taxon>
        <taxon>Mytiloidea</taxon>
        <taxon>Mytilidae</taxon>
        <taxon>Mytilinae</taxon>
        <taxon>Mytilus</taxon>
    </lineage>
</organism>
<dbReference type="EMBL" id="CAJPWZ010001599">
    <property type="protein sequence ID" value="CAG2218359.1"/>
    <property type="molecule type" value="Genomic_DNA"/>
</dbReference>
<dbReference type="PANTHER" id="PTHR48081">
    <property type="entry name" value="AB HYDROLASE SUPERFAMILY PROTEIN C4A8.06C"/>
    <property type="match status" value="1"/>
</dbReference>
<keyword evidence="3" id="KW-0653">Protein transport</keyword>
<keyword evidence="3" id="KW-0472">Membrane</keyword>
<feature type="transmembrane region" description="Helical" evidence="3">
    <location>
        <begin position="117"/>
        <end position="144"/>
    </location>
</feature>
<comment type="subcellular location">
    <subcellularLocation>
        <location evidence="3">Endoplasmic reticulum membrane</location>
    </subcellularLocation>
</comment>
<dbReference type="GO" id="GO:0016788">
    <property type="term" value="F:hydrolase activity, acting on ester bonds"/>
    <property type="evidence" value="ECO:0007669"/>
    <property type="project" value="InterPro"/>
</dbReference>
<reference evidence="5" key="1">
    <citation type="submission" date="2021-03" db="EMBL/GenBank/DDBJ databases">
        <authorList>
            <person name="Bekaert M."/>
        </authorList>
    </citation>
    <scope>NUCLEOTIDE SEQUENCE</scope>
</reference>